<proteinExistence type="predicted"/>
<evidence type="ECO:0000259" key="2">
    <source>
        <dbReference type="Pfam" id="PF01478"/>
    </source>
</evidence>
<dbReference type="Gene3D" id="1.20.120.1220">
    <property type="match status" value="1"/>
</dbReference>
<dbReference type="Proteomes" id="UP001055057">
    <property type="component" value="Unassembled WGS sequence"/>
</dbReference>
<feature type="domain" description="Prepilin type IV endopeptidase peptidase" evidence="2">
    <location>
        <begin position="5"/>
        <end position="104"/>
    </location>
</feature>
<gene>
    <name evidence="3" type="ORF">MPOCJGCO_2149</name>
</gene>
<protein>
    <recommendedName>
        <fullName evidence="2">Prepilin type IV endopeptidase peptidase domain-containing protein</fullName>
    </recommendedName>
</protein>
<sequence length="145" mass="14898">MVEFAVCLLLVAVAVEDLRRFRIRNLSVLLLSAGFVAHCVERGTTFLLVPHAILAGAALALLIAAFVLGAIGGGDAKLLSAALFWVGPEGAFVFAVMLLVLTLLTIVAARLGLVASRGTGRAAKIPFGPSIAGAWLGVIGASHLL</sequence>
<dbReference type="InterPro" id="IPR000045">
    <property type="entry name" value="Prepilin_IV_endopep_pep"/>
</dbReference>
<name>A0ABQ4TXQ4_9HYPH</name>
<evidence type="ECO:0000313" key="4">
    <source>
        <dbReference type="Proteomes" id="UP001055057"/>
    </source>
</evidence>
<dbReference type="EMBL" id="BPRB01000114">
    <property type="protein sequence ID" value="GJE60040.1"/>
    <property type="molecule type" value="Genomic_DNA"/>
</dbReference>
<dbReference type="Pfam" id="PF01478">
    <property type="entry name" value="Peptidase_A24"/>
    <property type="match status" value="1"/>
</dbReference>
<accession>A0ABQ4TXQ4</accession>
<reference evidence="3" key="2">
    <citation type="submission" date="2021-08" db="EMBL/GenBank/DDBJ databases">
        <authorList>
            <person name="Tani A."/>
            <person name="Ola A."/>
            <person name="Ogura Y."/>
            <person name="Katsura K."/>
            <person name="Hayashi T."/>
        </authorList>
    </citation>
    <scope>NUCLEOTIDE SEQUENCE</scope>
    <source>
        <strain evidence="3">DSM 23632</strain>
    </source>
</reference>
<reference evidence="3" key="1">
    <citation type="journal article" date="2021" name="Front. Microbiol.">
        <title>Comprehensive Comparative Genomics and Phenotyping of Methylobacterium Species.</title>
        <authorList>
            <person name="Alessa O."/>
            <person name="Ogura Y."/>
            <person name="Fujitani Y."/>
            <person name="Takami H."/>
            <person name="Hayashi T."/>
            <person name="Sahin N."/>
            <person name="Tani A."/>
        </authorList>
    </citation>
    <scope>NUCLEOTIDE SEQUENCE</scope>
    <source>
        <strain evidence="3">DSM 23632</strain>
    </source>
</reference>
<feature type="transmembrane region" description="Helical" evidence="1">
    <location>
        <begin position="52"/>
        <end position="71"/>
    </location>
</feature>
<comment type="caution">
    <text evidence="3">The sequence shown here is derived from an EMBL/GenBank/DDBJ whole genome shotgun (WGS) entry which is preliminary data.</text>
</comment>
<evidence type="ECO:0000313" key="3">
    <source>
        <dbReference type="EMBL" id="GJE60040.1"/>
    </source>
</evidence>
<dbReference type="RefSeq" id="WP_238182584.1">
    <property type="nucleotide sequence ID" value="NZ_BPRB01000114.1"/>
</dbReference>
<keyword evidence="1" id="KW-0472">Membrane</keyword>
<organism evidence="3 4">
    <name type="scientific">Methylobacterium trifolii</name>
    <dbReference type="NCBI Taxonomy" id="1003092"/>
    <lineage>
        <taxon>Bacteria</taxon>
        <taxon>Pseudomonadati</taxon>
        <taxon>Pseudomonadota</taxon>
        <taxon>Alphaproteobacteria</taxon>
        <taxon>Hyphomicrobiales</taxon>
        <taxon>Methylobacteriaceae</taxon>
        <taxon>Methylobacterium</taxon>
    </lineage>
</organism>
<keyword evidence="1" id="KW-1133">Transmembrane helix</keyword>
<keyword evidence="1" id="KW-0812">Transmembrane</keyword>
<feature type="transmembrane region" description="Helical" evidence="1">
    <location>
        <begin position="91"/>
        <end position="113"/>
    </location>
</feature>
<evidence type="ECO:0000256" key="1">
    <source>
        <dbReference type="SAM" id="Phobius"/>
    </source>
</evidence>
<keyword evidence="4" id="KW-1185">Reference proteome</keyword>